<name>M6K1L9_LEPIR</name>
<dbReference type="Proteomes" id="UP000012137">
    <property type="component" value="Unassembled WGS sequence"/>
</dbReference>
<gene>
    <name evidence="1" type="ORF">LEP1GSC083_4715</name>
</gene>
<protein>
    <submittedName>
        <fullName evidence="1">Uncharacterized protein</fullName>
    </submittedName>
</protein>
<evidence type="ECO:0000313" key="1">
    <source>
        <dbReference type="EMBL" id="EMN27996.1"/>
    </source>
</evidence>
<organism evidence="1 2">
    <name type="scientific">Leptospira interrogans serovar Pyrogenes str. L0374</name>
    <dbReference type="NCBI Taxonomy" id="1049928"/>
    <lineage>
        <taxon>Bacteria</taxon>
        <taxon>Pseudomonadati</taxon>
        <taxon>Spirochaetota</taxon>
        <taxon>Spirochaetia</taxon>
        <taxon>Leptospirales</taxon>
        <taxon>Leptospiraceae</taxon>
        <taxon>Leptospira</taxon>
    </lineage>
</organism>
<sequence>MTFRLSKEEIEKQIRSMLSQGLTGTVNDFFSWIRMDTIRKFKDEPDLENTIVENILESFVESSYVKRSKFNSKEFHIHPDVIQDKKFPPKECYTLLGKITFQPMQYVRSRFEFFLKNQGTPEDLVVDLCIGVLEAVENAVKYGDGTEVEVEYYIDPSQTLFIQIINNLKELNLEQDIERGKFSSTATLMRGMMVMQKLFDELDLEILENKKQAQFNAKKNCHSVVWLPFLKFILHTSQPGIKSKRSKILPILFKKERKR</sequence>
<dbReference type="InterPro" id="IPR036890">
    <property type="entry name" value="HATPase_C_sf"/>
</dbReference>
<evidence type="ECO:0000313" key="2">
    <source>
        <dbReference type="Proteomes" id="UP000012137"/>
    </source>
</evidence>
<reference evidence="1 2" key="1">
    <citation type="submission" date="2013-01" db="EMBL/GenBank/DDBJ databases">
        <authorList>
            <person name="Harkins D.M."/>
            <person name="Durkin A.S."/>
            <person name="Brinkac L.M."/>
            <person name="Haft D.H."/>
            <person name="Selengut J.D."/>
            <person name="Sanka R."/>
            <person name="DePew J."/>
            <person name="Purushe J."/>
            <person name="Peacock S.J."/>
            <person name="Thaipadungpanit J."/>
            <person name="Wuthiekanun V.W."/>
            <person name="Day N.P."/>
            <person name="Vinetz J.M."/>
            <person name="Sutton G.G."/>
            <person name="Nierman W.C."/>
            <person name="Fouts D.E."/>
        </authorList>
    </citation>
    <scope>NUCLEOTIDE SEQUENCE [LARGE SCALE GENOMIC DNA]</scope>
    <source>
        <strain evidence="1 2">L0374</strain>
    </source>
</reference>
<dbReference type="AlphaFoldDB" id="M6K1L9"/>
<accession>M6K1L9</accession>
<comment type="caution">
    <text evidence="1">The sequence shown here is derived from an EMBL/GenBank/DDBJ whole genome shotgun (WGS) entry which is preliminary data.</text>
</comment>
<proteinExistence type="predicted"/>
<dbReference type="Gene3D" id="3.30.565.10">
    <property type="entry name" value="Histidine kinase-like ATPase, C-terminal domain"/>
    <property type="match status" value="1"/>
</dbReference>
<dbReference type="EMBL" id="AHMZ02000144">
    <property type="protein sequence ID" value="EMN27996.1"/>
    <property type="molecule type" value="Genomic_DNA"/>
</dbReference>